<organism evidence="1">
    <name type="scientific">Brassica napus</name>
    <name type="common">Rape</name>
    <dbReference type="NCBI Taxonomy" id="3708"/>
    <lineage>
        <taxon>Eukaryota</taxon>
        <taxon>Viridiplantae</taxon>
        <taxon>Streptophyta</taxon>
        <taxon>Embryophyta</taxon>
        <taxon>Tracheophyta</taxon>
        <taxon>Spermatophyta</taxon>
        <taxon>Magnoliopsida</taxon>
        <taxon>eudicotyledons</taxon>
        <taxon>Gunneridae</taxon>
        <taxon>Pentapetalae</taxon>
        <taxon>rosids</taxon>
        <taxon>malvids</taxon>
        <taxon>Brassicales</taxon>
        <taxon>Brassicaceae</taxon>
        <taxon>Brassiceae</taxon>
        <taxon>Brassica</taxon>
    </lineage>
</organism>
<reference evidence="1" key="1">
    <citation type="submission" date="2021-01" db="EMBL/GenBank/DDBJ databases">
        <authorList>
            <consortium name="Genoscope - CEA"/>
            <person name="William W."/>
        </authorList>
    </citation>
    <scope>NUCLEOTIDE SEQUENCE</scope>
</reference>
<evidence type="ECO:0000313" key="1">
    <source>
        <dbReference type="EMBL" id="CAF2271084.1"/>
    </source>
</evidence>
<dbReference type="EMBL" id="HG994358">
    <property type="protein sequence ID" value="CAF2271084.1"/>
    <property type="molecule type" value="Genomic_DNA"/>
</dbReference>
<dbReference type="AlphaFoldDB" id="A0A817APZ5"/>
<accession>A0A817APZ5</accession>
<dbReference type="Proteomes" id="UP001295469">
    <property type="component" value="Chromosome A04"/>
</dbReference>
<protein>
    <submittedName>
        <fullName evidence="1">(rape) hypothetical protein</fullName>
    </submittedName>
</protein>
<proteinExistence type="predicted"/>
<sequence length="134" mass="15405">MFFMPLASIQKKRNENSFRKFSDKRQRKRISDVLKDITNIDLSLGTENQESPTSTIFPDTEFGGLLSDFLLLILNINDACELEFDCSSLDTTDSENETDVDLPSFEYYLINTEKSTAAKKDKTKMVLSFLTNFY</sequence>
<name>A0A817APZ5_BRANA</name>
<gene>
    <name evidence="1" type="ORF">DARMORV10_A04P10220.1</name>
</gene>